<dbReference type="InterPro" id="IPR036249">
    <property type="entry name" value="Thioredoxin-like_sf"/>
</dbReference>
<name>A0A813LHR5_POLGL</name>
<dbReference type="PANTHER" id="PTHR46472:SF1">
    <property type="entry name" value="NUCLEOREDOXIN"/>
    <property type="match status" value="1"/>
</dbReference>
<evidence type="ECO:0000313" key="3">
    <source>
        <dbReference type="Proteomes" id="UP000626109"/>
    </source>
</evidence>
<dbReference type="Pfam" id="PF13905">
    <property type="entry name" value="Thioredoxin_8"/>
    <property type="match status" value="1"/>
</dbReference>
<organism evidence="2 3">
    <name type="scientific">Polarella glacialis</name>
    <name type="common">Dinoflagellate</name>
    <dbReference type="NCBI Taxonomy" id="89957"/>
    <lineage>
        <taxon>Eukaryota</taxon>
        <taxon>Sar</taxon>
        <taxon>Alveolata</taxon>
        <taxon>Dinophyceae</taxon>
        <taxon>Suessiales</taxon>
        <taxon>Suessiaceae</taxon>
        <taxon>Polarella</taxon>
    </lineage>
</organism>
<protein>
    <recommendedName>
        <fullName evidence="1">Thioredoxin domain-containing protein</fullName>
    </recommendedName>
</protein>
<evidence type="ECO:0000259" key="1">
    <source>
        <dbReference type="PROSITE" id="PS51352"/>
    </source>
</evidence>
<dbReference type="InterPro" id="IPR013766">
    <property type="entry name" value="Thioredoxin_domain"/>
</dbReference>
<reference evidence="2" key="1">
    <citation type="submission" date="2021-02" db="EMBL/GenBank/DDBJ databases">
        <authorList>
            <person name="Dougan E. K."/>
            <person name="Rhodes N."/>
            <person name="Thang M."/>
            <person name="Chan C."/>
        </authorList>
    </citation>
    <scope>NUCLEOTIDE SEQUENCE</scope>
</reference>
<dbReference type="SUPFAM" id="SSF52833">
    <property type="entry name" value="Thioredoxin-like"/>
    <property type="match status" value="1"/>
</dbReference>
<dbReference type="GO" id="GO:0004791">
    <property type="term" value="F:thioredoxin-disulfide reductase (NADPH) activity"/>
    <property type="evidence" value="ECO:0007669"/>
    <property type="project" value="TreeGrafter"/>
</dbReference>
<dbReference type="Gene3D" id="3.40.30.10">
    <property type="entry name" value="Glutaredoxin"/>
    <property type="match status" value="1"/>
</dbReference>
<dbReference type="PROSITE" id="PS51352">
    <property type="entry name" value="THIOREDOXIN_2"/>
    <property type="match status" value="1"/>
</dbReference>
<feature type="domain" description="Thioredoxin" evidence="1">
    <location>
        <begin position="2"/>
        <end position="170"/>
    </location>
</feature>
<dbReference type="GO" id="GO:0030178">
    <property type="term" value="P:negative regulation of Wnt signaling pathway"/>
    <property type="evidence" value="ECO:0007669"/>
    <property type="project" value="TreeGrafter"/>
</dbReference>
<sequence length="181" mass="20349">MNQRKVLATQMSQQNLRGILRWLCELLSCETGKEVSPDSLVSCKLLGLYFSASWCPPCQHFVPILAKGYQQIREQYGAQSFEVVLVPLDSEEANWNTFISKMPWLTIPLSQREAIVRLFTHFEISEAPRLIVIDPSSAEVISDNARGVGGFGFGCDPIAAYERLLEDLDKKRRSARTVKAA</sequence>
<dbReference type="Proteomes" id="UP000626109">
    <property type="component" value="Unassembled WGS sequence"/>
</dbReference>
<accession>A0A813LHR5</accession>
<dbReference type="InterPro" id="IPR012336">
    <property type="entry name" value="Thioredoxin-like_fold"/>
</dbReference>
<dbReference type="PANTHER" id="PTHR46472">
    <property type="entry name" value="NUCLEOREDOXIN"/>
    <property type="match status" value="1"/>
</dbReference>
<dbReference type="GO" id="GO:0005634">
    <property type="term" value="C:nucleus"/>
    <property type="evidence" value="ECO:0007669"/>
    <property type="project" value="TreeGrafter"/>
</dbReference>
<proteinExistence type="predicted"/>
<evidence type="ECO:0000313" key="2">
    <source>
        <dbReference type="EMBL" id="CAE8726651.1"/>
    </source>
</evidence>
<dbReference type="AlphaFoldDB" id="A0A813LHR5"/>
<dbReference type="EMBL" id="CAJNNW010035259">
    <property type="protein sequence ID" value="CAE8726651.1"/>
    <property type="molecule type" value="Genomic_DNA"/>
</dbReference>
<dbReference type="GO" id="GO:0031397">
    <property type="term" value="P:negative regulation of protein ubiquitination"/>
    <property type="evidence" value="ECO:0007669"/>
    <property type="project" value="TreeGrafter"/>
</dbReference>
<comment type="caution">
    <text evidence="2">The sequence shown here is derived from an EMBL/GenBank/DDBJ whole genome shotgun (WGS) entry which is preliminary data.</text>
</comment>
<gene>
    <name evidence="2" type="ORF">PGLA2088_LOCUS44556</name>
</gene>